<sequence length="202" mass="23157">MSCRLGIAWATHPRALWVTDTFHINASYTVPKILSFSFQKSLHSSFDLPHTCCFKVLESTCLPLAYWLLPIPLKLWNSRSNYNRLYRKCDSEKAQLLRRYWYCGGSLVPCCERWAELAMHLRAKMPLARQSLESYVQAGKWCPVALPAFPSRNGDRTTWVLKVCSISIPLRVLNTLNVFAIEAVLSYKEIQFAASILAIRLV</sequence>
<evidence type="ECO:0000313" key="1">
    <source>
        <dbReference type="EMBL" id="KAF2473681.1"/>
    </source>
</evidence>
<keyword evidence="2" id="KW-1185">Reference proteome</keyword>
<gene>
    <name evidence="1" type="ORF">BDR25DRAFT_352171</name>
</gene>
<evidence type="ECO:0000313" key="2">
    <source>
        <dbReference type="Proteomes" id="UP000799755"/>
    </source>
</evidence>
<reference evidence="1" key="1">
    <citation type="journal article" date="2020" name="Stud. Mycol.">
        <title>101 Dothideomycetes genomes: a test case for predicting lifestyles and emergence of pathogens.</title>
        <authorList>
            <person name="Haridas S."/>
            <person name="Albert R."/>
            <person name="Binder M."/>
            <person name="Bloem J."/>
            <person name="Labutti K."/>
            <person name="Salamov A."/>
            <person name="Andreopoulos B."/>
            <person name="Baker S."/>
            <person name="Barry K."/>
            <person name="Bills G."/>
            <person name="Bluhm B."/>
            <person name="Cannon C."/>
            <person name="Castanera R."/>
            <person name="Culley D."/>
            <person name="Daum C."/>
            <person name="Ezra D."/>
            <person name="Gonzalez J."/>
            <person name="Henrissat B."/>
            <person name="Kuo A."/>
            <person name="Liang C."/>
            <person name="Lipzen A."/>
            <person name="Lutzoni F."/>
            <person name="Magnuson J."/>
            <person name="Mondo S."/>
            <person name="Nolan M."/>
            <person name="Ohm R."/>
            <person name="Pangilinan J."/>
            <person name="Park H.-J."/>
            <person name="Ramirez L."/>
            <person name="Alfaro M."/>
            <person name="Sun H."/>
            <person name="Tritt A."/>
            <person name="Yoshinaga Y."/>
            <person name="Zwiers L.-H."/>
            <person name="Turgeon B."/>
            <person name="Goodwin S."/>
            <person name="Spatafora J."/>
            <person name="Crous P."/>
            <person name="Grigoriev I."/>
        </authorList>
    </citation>
    <scope>NUCLEOTIDE SEQUENCE</scope>
    <source>
        <strain evidence="1">ATCC 200398</strain>
    </source>
</reference>
<accession>A0ACB6R3G9</accession>
<organism evidence="1 2">
    <name type="scientific">Lindgomyces ingoldianus</name>
    <dbReference type="NCBI Taxonomy" id="673940"/>
    <lineage>
        <taxon>Eukaryota</taxon>
        <taxon>Fungi</taxon>
        <taxon>Dikarya</taxon>
        <taxon>Ascomycota</taxon>
        <taxon>Pezizomycotina</taxon>
        <taxon>Dothideomycetes</taxon>
        <taxon>Pleosporomycetidae</taxon>
        <taxon>Pleosporales</taxon>
        <taxon>Lindgomycetaceae</taxon>
        <taxon>Lindgomyces</taxon>
    </lineage>
</organism>
<dbReference type="Proteomes" id="UP000799755">
    <property type="component" value="Unassembled WGS sequence"/>
</dbReference>
<comment type="caution">
    <text evidence="1">The sequence shown here is derived from an EMBL/GenBank/DDBJ whole genome shotgun (WGS) entry which is preliminary data.</text>
</comment>
<proteinExistence type="predicted"/>
<protein>
    <submittedName>
        <fullName evidence="1">Uncharacterized protein</fullName>
    </submittedName>
</protein>
<dbReference type="EMBL" id="MU003499">
    <property type="protein sequence ID" value="KAF2473681.1"/>
    <property type="molecule type" value="Genomic_DNA"/>
</dbReference>
<name>A0ACB6R3G9_9PLEO</name>